<dbReference type="GO" id="GO:0005615">
    <property type="term" value="C:extracellular space"/>
    <property type="evidence" value="ECO:0007669"/>
    <property type="project" value="TreeGrafter"/>
</dbReference>
<evidence type="ECO:0000259" key="8">
    <source>
        <dbReference type="PROSITE" id="PS51406"/>
    </source>
</evidence>
<keyword evidence="4" id="KW-1015">Disulfide bond</keyword>
<keyword evidence="5" id="KW-0325">Glycoprotein</keyword>
<evidence type="ECO:0000256" key="5">
    <source>
        <dbReference type="ARBA" id="ARBA00023180"/>
    </source>
</evidence>
<feature type="domain" description="Fibronectin type-III" evidence="7">
    <location>
        <begin position="628"/>
        <end position="715"/>
    </location>
</feature>
<evidence type="ECO:0000256" key="1">
    <source>
        <dbReference type="ARBA" id="ARBA00008673"/>
    </source>
</evidence>
<evidence type="ECO:0000256" key="3">
    <source>
        <dbReference type="ARBA" id="ARBA00022737"/>
    </source>
</evidence>
<evidence type="ECO:0000256" key="2">
    <source>
        <dbReference type="ARBA" id="ARBA00022729"/>
    </source>
</evidence>
<dbReference type="CDD" id="cd00087">
    <property type="entry name" value="FReD"/>
    <property type="match status" value="1"/>
</dbReference>
<dbReference type="InterPro" id="IPR050991">
    <property type="entry name" value="ECM_Regulatory_Proteins"/>
</dbReference>
<dbReference type="PANTHER" id="PTHR46708">
    <property type="entry name" value="TENASCIN"/>
    <property type="match status" value="1"/>
</dbReference>
<keyword evidence="2 6" id="KW-0732">Signal</keyword>
<dbReference type="Pfam" id="PF00147">
    <property type="entry name" value="Fibrinogen_C"/>
    <property type="match status" value="1"/>
</dbReference>
<dbReference type="InterPro" id="IPR013783">
    <property type="entry name" value="Ig-like_fold"/>
</dbReference>
<dbReference type="FunFam" id="2.10.25.10:FF:000001">
    <property type="entry name" value="Tenascin C"/>
    <property type="match status" value="1"/>
</dbReference>
<protein>
    <submittedName>
        <fullName evidence="9">Tenascin-N</fullName>
    </submittedName>
</protein>
<dbReference type="SMART" id="SM00181">
    <property type="entry name" value="EGF"/>
    <property type="match status" value="3"/>
</dbReference>
<dbReference type="PANTHER" id="PTHR46708:SF12">
    <property type="entry name" value="TENASCIN N"/>
    <property type="match status" value="1"/>
</dbReference>
<evidence type="ECO:0000256" key="4">
    <source>
        <dbReference type="ARBA" id="ARBA00023157"/>
    </source>
</evidence>
<dbReference type="Pfam" id="PF25024">
    <property type="entry name" value="EGF_TEN"/>
    <property type="match status" value="1"/>
</dbReference>
<accession>V8PI18</accession>
<dbReference type="Gene3D" id="2.10.25.10">
    <property type="entry name" value="Laminin"/>
    <property type="match status" value="3"/>
</dbReference>
<dbReference type="InterPro" id="IPR002181">
    <property type="entry name" value="Fibrinogen_a/b/g_C_dom"/>
</dbReference>
<feature type="domain" description="Fibronectin type-III" evidence="7">
    <location>
        <begin position="262"/>
        <end position="350"/>
    </location>
</feature>
<gene>
    <name evidence="9" type="primary">Tnn</name>
    <name evidence="9" type="ORF">L345_00540</name>
</gene>
<dbReference type="EMBL" id="AZIM01000065">
    <property type="protein sequence ID" value="ETE73616.1"/>
    <property type="molecule type" value="Genomic_DNA"/>
</dbReference>
<dbReference type="InterPro" id="IPR003961">
    <property type="entry name" value="FN3_dom"/>
</dbReference>
<evidence type="ECO:0000259" key="7">
    <source>
        <dbReference type="PROSITE" id="PS50853"/>
    </source>
</evidence>
<dbReference type="Gene3D" id="4.10.530.10">
    <property type="entry name" value="Gamma-fibrinogen Carboxyl Terminal Fragment, domain 2"/>
    <property type="match status" value="1"/>
</dbReference>
<sequence length="869" mass="97092">MAMWIIFLGILMHCSFLEVLTQLPAQPENCSDQSQKISFSHSYKINVPESFQFNVEPDPGPLQDNNHMFFTNGKADKGEEQNIIFKHNIHLQSPKRDCEVLEQVKGLLERLENLELEVVHLKGICNPQKCCGRGQGVSSCSGHGTFIQEICSCNCEEGWEGQDCSQPTCLGNCSGNGRCIDGRCVCNARYAGDDCSQLLCPENCSGNGVCVHGVCQCYQEFTGDDCSEKRCPNDCSGNGYCDSGECYCKDGFTDLDCSKVLAPWNIHLLKTTENSLTIGWDKITEVDYYLLSYFPVGEEALMKQIKVPKDQTNYEIRGLIPGTEYVITLRNVKKEAFSEPELLQGSTAVSAIGLIWVTEETENSLEVEWENPAAEVDYYKLRFSSLSGEEKEVVVPKSNDVKSRYVITGLKPGTKYKITVISVRNEAEGKPSSVHGWTDIDGPTHLVTDRVTENTATISWNGAQAPIDGYVVSYNLVGGDTRQISIDKDKRTTTLVGLKPGMEYIINIWAVKGAQQSRRASTEAETEIDGPTNLKTDQVTENSATVSWNKAWAPVEQNILSYTSADGETREVPVGKDNVKTTLTNLKPGMEYVLHIWAEKGSQQSKRSSTKTMTVFSCWSLLCLDIDPPKNIRISDVTQSSGVVTWVPPDAQINGYLLTYQHPAGTSKEVQLGANDQKFVLENLSRGTKYTIYITAFKGDRRSRTVTATFSTKKLHNLTKSAHLPYELRVDLQTHNESAYAIYDFFQVGSSRDRFKLSLGNYRGTAGDAMTYHNGRKFTTVDRDNDIAITNCAITHHGGWWYKNCHLANLNGKYGEHKHSEGINWEPWKGHLYSIPYTEMKIRPRSHSFEAVLSRKRRSLAVKGKETKV</sequence>
<dbReference type="PROSITE" id="PS01186">
    <property type="entry name" value="EGF_2"/>
    <property type="match status" value="1"/>
</dbReference>
<dbReference type="InterPro" id="IPR000742">
    <property type="entry name" value="EGF"/>
</dbReference>
<dbReference type="SMART" id="SM00186">
    <property type="entry name" value="FBG"/>
    <property type="match status" value="1"/>
</dbReference>
<dbReference type="Pfam" id="PF00041">
    <property type="entry name" value="fn3"/>
    <property type="match status" value="5"/>
</dbReference>
<feature type="domain" description="Fibronectin type-III" evidence="7">
    <location>
        <begin position="444"/>
        <end position="529"/>
    </location>
</feature>
<evidence type="ECO:0000256" key="6">
    <source>
        <dbReference type="SAM" id="SignalP"/>
    </source>
</evidence>
<dbReference type="InterPro" id="IPR036056">
    <property type="entry name" value="Fibrinogen-like_C"/>
</dbReference>
<dbReference type="GO" id="GO:0030155">
    <property type="term" value="P:regulation of cell adhesion"/>
    <property type="evidence" value="ECO:0007669"/>
    <property type="project" value="TreeGrafter"/>
</dbReference>
<evidence type="ECO:0000313" key="10">
    <source>
        <dbReference type="Proteomes" id="UP000018936"/>
    </source>
</evidence>
<organism evidence="9 10">
    <name type="scientific">Ophiophagus hannah</name>
    <name type="common">King cobra</name>
    <name type="synonym">Naja hannah</name>
    <dbReference type="NCBI Taxonomy" id="8665"/>
    <lineage>
        <taxon>Eukaryota</taxon>
        <taxon>Metazoa</taxon>
        <taxon>Chordata</taxon>
        <taxon>Craniata</taxon>
        <taxon>Vertebrata</taxon>
        <taxon>Euteleostomi</taxon>
        <taxon>Lepidosauria</taxon>
        <taxon>Squamata</taxon>
        <taxon>Bifurcata</taxon>
        <taxon>Unidentata</taxon>
        <taxon>Episquamata</taxon>
        <taxon>Toxicofera</taxon>
        <taxon>Serpentes</taxon>
        <taxon>Colubroidea</taxon>
        <taxon>Elapidae</taxon>
        <taxon>Elapinae</taxon>
        <taxon>Ophiophagus</taxon>
    </lineage>
</organism>
<feature type="non-terminal residue" evidence="9">
    <location>
        <position position="1"/>
    </location>
</feature>
<comment type="caution">
    <text evidence="9">The sequence shown here is derived from an EMBL/GenBank/DDBJ whole genome shotgun (WGS) entry which is preliminary data.</text>
</comment>
<keyword evidence="3" id="KW-0677">Repeat</keyword>
<dbReference type="SUPFAM" id="SSF56496">
    <property type="entry name" value="Fibrinogen C-terminal domain-like"/>
    <property type="match status" value="1"/>
</dbReference>
<feature type="domain" description="Fibronectin type-III" evidence="7">
    <location>
        <begin position="351"/>
        <end position="443"/>
    </location>
</feature>
<dbReference type="PROSITE" id="PS00514">
    <property type="entry name" value="FIBRINOGEN_C_1"/>
    <property type="match status" value="1"/>
</dbReference>
<dbReference type="CDD" id="cd00063">
    <property type="entry name" value="FN3"/>
    <property type="match status" value="5"/>
</dbReference>
<comment type="similarity">
    <text evidence="1">Belongs to the tenascin family.</text>
</comment>
<dbReference type="GO" id="GO:0098966">
    <property type="term" value="C:perisynaptic extracellular matrix"/>
    <property type="evidence" value="ECO:0007669"/>
    <property type="project" value="TreeGrafter"/>
</dbReference>
<evidence type="ECO:0000313" key="9">
    <source>
        <dbReference type="EMBL" id="ETE73616.1"/>
    </source>
</evidence>
<dbReference type="InterPro" id="IPR036116">
    <property type="entry name" value="FN3_sf"/>
</dbReference>
<dbReference type="PROSITE" id="PS51406">
    <property type="entry name" value="FIBRINOGEN_C_2"/>
    <property type="match status" value="1"/>
</dbReference>
<feature type="domain" description="Fibronectin type-III" evidence="7">
    <location>
        <begin position="530"/>
        <end position="618"/>
    </location>
</feature>
<dbReference type="SMART" id="SM00060">
    <property type="entry name" value="FN3"/>
    <property type="match status" value="5"/>
</dbReference>
<dbReference type="FunFam" id="2.60.40.10:FF:000099">
    <property type="entry name" value="Fibronectin 1"/>
    <property type="match status" value="3"/>
</dbReference>
<proteinExistence type="inferred from homology"/>
<feature type="signal peptide" evidence="6">
    <location>
        <begin position="1"/>
        <end position="17"/>
    </location>
</feature>
<dbReference type="InterPro" id="IPR020837">
    <property type="entry name" value="Fibrinogen_CS"/>
</dbReference>
<dbReference type="Gene3D" id="2.60.40.10">
    <property type="entry name" value="Immunoglobulins"/>
    <property type="match status" value="5"/>
</dbReference>
<feature type="domain" description="Fibrinogen C-terminal" evidence="8">
    <location>
        <begin position="713"/>
        <end position="846"/>
    </location>
</feature>
<dbReference type="AlphaFoldDB" id="V8PI18"/>
<dbReference type="PROSITE" id="PS50853">
    <property type="entry name" value="FN3"/>
    <property type="match status" value="5"/>
</dbReference>
<dbReference type="PROSITE" id="PS00022">
    <property type="entry name" value="EGF_1"/>
    <property type="match status" value="1"/>
</dbReference>
<keyword evidence="10" id="KW-1185">Reference proteome</keyword>
<dbReference type="SUPFAM" id="SSF49265">
    <property type="entry name" value="Fibronectin type III"/>
    <property type="match status" value="3"/>
</dbReference>
<reference evidence="9 10" key="1">
    <citation type="journal article" date="2013" name="Proc. Natl. Acad. Sci. U.S.A.">
        <title>The king cobra genome reveals dynamic gene evolution and adaptation in the snake venom system.</title>
        <authorList>
            <person name="Vonk F.J."/>
            <person name="Casewell N.R."/>
            <person name="Henkel C.V."/>
            <person name="Heimberg A.M."/>
            <person name="Jansen H.J."/>
            <person name="McCleary R.J."/>
            <person name="Kerkkamp H.M."/>
            <person name="Vos R.A."/>
            <person name="Guerreiro I."/>
            <person name="Calvete J.J."/>
            <person name="Wuster W."/>
            <person name="Woods A.E."/>
            <person name="Logan J.M."/>
            <person name="Harrison R.A."/>
            <person name="Castoe T.A."/>
            <person name="de Koning A.P."/>
            <person name="Pollock D.D."/>
            <person name="Yandell M."/>
            <person name="Calderon D."/>
            <person name="Renjifo C."/>
            <person name="Currier R.B."/>
            <person name="Salgado D."/>
            <person name="Pla D."/>
            <person name="Sanz L."/>
            <person name="Hyder A.S."/>
            <person name="Ribeiro J.M."/>
            <person name="Arntzen J.W."/>
            <person name="van den Thillart G.E."/>
            <person name="Boetzer M."/>
            <person name="Pirovano W."/>
            <person name="Dirks R.P."/>
            <person name="Spaink H.P."/>
            <person name="Duboule D."/>
            <person name="McGlinn E."/>
            <person name="Kini R.M."/>
            <person name="Richardson M.K."/>
        </authorList>
    </citation>
    <scope>NUCLEOTIDE SEQUENCE</scope>
    <source>
        <tissue evidence="9">Blood</tissue>
    </source>
</reference>
<dbReference type="OrthoDB" id="6130531at2759"/>
<feature type="chain" id="PRO_5004771580" evidence="6">
    <location>
        <begin position="18"/>
        <end position="869"/>
    </location>
</feature>
<name>V8PI18_OPHHA</name>
<dbReference type="Proteomes" id="UP000018936">
    <property type="component" value="Unassembled WGS sequence"/>
</dbReference>